<gene>
    <name evidence="2" type="ORF">MPH_11224</name>
</gene>
<organism evidence="2 3">
    <name type="scientific">Macrophomina phaseolina (strain MS6)</name>
    <name type="common">Charcoal rot fungus</name>
    <dbReference type="NCBI Taxonomy" id="1126212"/>
    <lineage>
        <taxon>Eukaryota</taxon>
        <taxon>Fungi</taxon>
        <taxon>Dikarya</taxon>
        <taxon>Ascomycota</taxon>
        <taxon>Pezizomycotina</taxon>
        <taxon>Dothideomycetes</taxon>
        <taxon>Dothideomycetes incertae sedis</taxon>
        <taxon>Botryosphaeriales</taxon>
        <taxon>Botryosphaeriaceae</taxon>
        <taxon>Macrophomina</taxon>
    </lineage>
</organism>
<dbReference type="AlphaFoldDB" id="K2QP64"/>
<dbReference type="eggNOG" id="ENOG502SCAA">
    <property type="taxonomic scope" value="Eukaryota"/>
</dbReference>
<evidence type="ECO:0000256" key="1">
    <source>
        <dbReference type="SAM" id="MobiDB-lite"/>
    </source>
</evidence>
<protein>
    <submittedName>
        <fullName evidence="2">Uncharacterized protein</fullName>
    </submittedName>
</protein>
<evidence type="ECO:0000313" key="3">
    <source>
        <dbReference type="Proteomes" id="UP000007129"/>
    </source>
</evidence>
<accession>K2QP64</accession>
<name>K2QP64_MACPH</name>
<sequence length="745" mass="83505">MSAPAKRKNMATTADGAQYNKRQRPDNYAAMLTMPPPPRPASSSASPPAAMTTMANATARTRSNKVIPPPRRSGKWSNWAQKSTTIKDECADDKNIKPDEAAAVQDTATAPKFTSVPGEVGTIGKTVPPHARKVDWAKWKKDGADAKVKDESADDKKPSEDAQDTRSVVTVGGAAAVTKSEACASDPTAGATLRRSEVKAEDASDAGNATKKDDEASSDARFSKDYKNEVQEEGDKNDRETDNSEPGSPIDEPGTHFGNFTPMGQRKTIWQKEKDDHDGKQSKKKKNKANEPRRNPVYGQTSAFPMLDEENNNNSGNEDDLEALRYLKQVMTEANGLPITFSGTTPDERGPYDTGDFRGYYEDGAYVACPAPIIGPVIPPGYKNAEASNTDDSGSLEDEYLEEELGDGDNFDVQMVDAQEEYHNRLLLRFEGFRKLLAQTPPENSKASLDHSQWFEFPTTPKAMRLAVRHWLKAFAEKPPHPAQIAQMDSYCVLQLLDILKRKLECFKDINENVSVWIYALLARLTEVLPIYCDEASVVRELALRALMVRVTFTGEHVPELENKVPDYYAEDKDFFEHVEADPRQNKKKQQQQQQQQQEEENEKPVKTREVPDEDELMRALREKKELIARKEALQKRVDEMPAWEIKREVFGLEPRSASDNEDEEEEKAESEQEGKTPNPNANTRTTLDMILAVACDVWGQKDLSKYREIWGEKDYSRPSVEEEEVLIDMEMGEEGDHGEASVME</sequence>
<feature type="region of interest" description="Disordered" evidence="1">
    <location>
        <begin position="102"/>
        <end position="318"/>
    </location>
</feature>
<feature type="compositionally biased region" description="Basic and acidic residues" evidence="1">
    <location>
        <begin position="132"/>
        <end position="164"/>
    </location>
</feature>
<feature type="compositionally biased region" description="Polar residues" evidence="1">
    <location>
        <begin position="676"/>
        <end position="685"/>
    </location>
</feature>
<comment type="caution">
    <text evidence="2">The sequence shown here is derived from an EMBL/GenBank/DDBJ whole genome shotgun (WGS) entry which is preliminary data.</text>
</comment>
<dbReference type="EMBL" id="AHHD01000467">
    <property type="protein sequence ID" value="EKG11731.1"/>
    <property type="molecule type" value="Genomic_DNA"/>
</dbReference>
<feature type="compositionally biased region" description="Basic and acidic residues" evidence="1">
    <location>
        <begin position="221"/>
        <end position="242"/>
    </location>
</feature>
<feature type="compositionally biased region" description="Basic and acidic residues" evidence="1">
    <location>
        <begin position="603"/>
        <end position="616"/>
    </location>
</feature>
<reference evidence="2 3" key="1">
    <citation type="journal article" date="2012" name="BMC Genomics">
        <title>Tools to kill: Genome of one of the most destructive plant pathogenic fungi Macrophomina phaseolina.</title>
        <authorList>
            <person name="Islam M.S."/>
            <person name="Haque M.S."/>
            <person name="Islam M.M."/>
            <person name="Emdad E.M."/>
            <person name="Halim A."/>
            <person name="Hossen Q.M.M."/>
            <person name="Hossain M.Z."/>
            <person name="Ahmed B."/>
            <person name="Rahim S."/>
            <person name="Rahman M.S."/>
            <person name="Alam M.M."/>
            <person name="Hou S."/>
            <person name="Wan X."/>
            <person name="Saito J.A."/>
            <person name="Alam M."/>
        </authorList>
    </citation>
    <scope>NUCLEOTIDE SEQUENCE [LARGE SCALE GENOMIC DNA]</scope>
    <source>
        <strain evidence="2 3">MS6</strain>
    </source>
</reference>
<feature type="compositionally biased region" description="Acidic residues" evidence="1">
    <location>
        <begin position="660"/>
        <end position="669"/>
    </location>
</feature>
<dbReference type="Gene3D" id="1.20.58.1070">
    <property type="match status" value="1"/>
</dbReference>
<dbReference type="STRING" id="1126212.K2QP64"/>
<dbReference type="HOGENOM" id="CLU_372997_0_0_1"/>
<feature type="region of interest" description="Disordered" evidence="1">
    <location>
        <begin position="582"/>
        <end position="616"/>
    </location>
</feature>
<dbReference type="OrthoDB" id="428895at2759"/>
<dbReference type="VEuPathDB" id="FungiDB:MPH_11224"/>
<feature type="compositionally biased region" description="Acidic residues" evidence="1">
    <location>
        <begin position="307"/>
        <end position="318"/>
    </location>
</feature>
<dbReference type="Pfam" id="PF04938">
    <property type="entry name" value="SIP1"/>
    <property type="match status" value="1"/>
</dbReference>
<feature type="region of interest" description="Disordered" evidence="1">
    <location>
        <begin position="654"/>
        <end position="685"/>
    </location>
</feature>
<dbReference type="InParanoid" id="K2QP64"/>
<feature type="compositionally biased region" description="Basic and acidic residues" evidence="1">
    <location>
        <begin position="270"/>
        <end position="281"/>
    </location>
</feature>
<evidence type="ECO:0000313" key="2">
    <source>
        <dbReference type="EMBL" id="EKG11731.1"/>
    </source>
</evidence>
<dbReference type="InterPro" id="IPR035426">
    <property type="entry name" value="Gemin2/Brr1"/>
</dbReference>
<dbReference type="GO" id="GO:0000387">
    <property type="term" value="P:spliceosomal snRNP assembly"/>
    <property type="evidence" value="ECO:0007669"/>
    <property type="project" value="InterPro"/>
</dbReference>
<dbReference type="Proteomes" id="UP000007129">
    <property type="component" value="Unassembled WGS sequence"/>
</dbReference>
<feature type="region of interest" description="Disordered" evidence="1">
    <location>
        <begin position="1"/>
        <end position="82"/>
    </location>
</feature>
<proteinExistence type="predicted"/>
<feature type="compositionally biased region" description="Low complexity" evidence="1">
    <location>
        <begin position="168"/>
        <end position="178"/>
    </location>
</feature>
<feature type="compositionally biased region" description="Low complexity" evidence="1">
    <location>
        <begin position="41"/>
        <end position="61"/>
    </location>
</feature>